<proteinExistence type="predicted"/>
<name>A0A918PBI0_9SPHN</name>
<dbReference type="AlphaFoldDB" id="A0A918PBI0"/>
<sequence length="129" mass="13217">MRCPLPILPLLALAATTAPGLAAADTPPPVAGGRIGTLAKGSYTCETPGDVTGAVGIVQKDLAFSIVNGSNYKQNGKAGSYLLTDDIVTLTGGPLNGSRFRRVSRARLQLLDLAGKPSAVRCVLSGPMR</sequence>
<evidence type="ECO:0008006" key="4">
    <source>
        <dbReference type="Google" id="ProtNLM"/>
    </source>
</evidence>
<reference evidence="2" key="1">
    <citation type="journal article" date="2014" name="Int. J. Syst. Evol. Microbiol.">
        <title>Complete genome sequence of Corynebacterium casei LMG S-19264T (=DSM 44701T), isolated from a smear-ripened cheese.</title>
        <authorList>
            <consortium name="US DOE Joint Genome Institute (JGI-PGF)"/>
            <person name="Walter F."/>
            <person name="Albersmeier A."/>
            <person name="Kalinowski J."/>
            <person name="Ruckert C."/>
        </authorList>
    </citation>
    <scope>NUCLEOTIDE SEQUENCE</scope>
    <source>
        <strain evidence="2">KCTC 32255</strain>
    </source>
</reference>
<reference evidence="2" key="2">
    <citation type="submission" date="2020-09" db="EMBL/GenBank/DDBJ databases">
        <authorList>
            <person name="Sun Q."/>
            <person name="Kim S."/>
        </authorList>
    </citation>
    <scope>NUCLEOTIDE SEQUENCE</scope>
    <source>
        <strain evidence="2">KCTC 32255</strain>
    </source>
</reference>
<dbReference type="RefSeq" id="WP_229813771.1">
    <property type="nucleotide sequence ID" value="NZ_BMZA01000002.1"/>
</dbReference>
<accession>A0A918PBI0</accession>
<feature type="chain" id="PRO_5037908343" description="Elongation factor P" evidence="1">
    <location>
        <begin position="24"/>
        <end position="129"/>
    </location>
</feature>
<gene>
    <name evidence="2" type="ORF">GCM10011614_09740</name>
</gene>
<keyword evidence="3" id="KW-1185">Reference proteome</keyword>
<dbReference type="EMBL" id="BMZA01000002">
    <property type="protein sequence ID" value="GGY96860.1"/>
    <property type="molecule type" value="Genomic_DNA"/>
</dbReference>
<evidence type="ECO:0000256" key="1">
    <source>
        <dbReference type="SAM" id="SignalP"/>
    </source>
</evidence>
<organism evidence="2 3">
    <name type="scientific">Novosphingobium colocasiae</name>
    <dbReference type="NCBI Taxonomy" id="1256513"/>
    <lineage>
        <taxon>Bacteria</taxon>
        <taxon>Pseudomonadati</taxon>
        <taxon>Pseudomonadota</taxon>
        <taxon>Alphaproteobacteria</taxon>
        <taxon>Sphingomonadales</taxon>
        <taxon>Sphingomonadaceae</taxon>
        <taxon>Novosphingobium</taxon>
    </lineage>
</organism>
<comment type="caution">
    <text evidence="2">The sequence shown here is derived from an EMBL/GenBank/DDBJ whole genome shotgun (WGS) entry which is preliminary data.</text>
</comment>
<keyword evidence="1" id="KW-0732">Signal</keyword>
<protein>
    <recommendedName>
        <fullName evidence="4">Elongation factor P</fullName>
    </recommendedName>
</protein>
<evidence type="ECO:0000313" key="3">
    <source>
        <dbReference type="Proteomes" id="UP000648075"/>
    </source>
</evidence>
<evidence type="ECO:0000313" key="2">
    <source>
        <dbReference type="EMBL" id="GGY96860.1"/>
    </source>
</evidence>
<feature type="signal peptide" evidence="1">
    <location>
        <begin position="1"/>
        <end position="23"/>
    </location>
</feature>
<dbReference type="Proteomes" id="UP000648075">
    <property type="component" value="Unassembled WGS sequence"/>
</dbReference>